<protein>
    <submittedName>
        <fullName evidence="1">Uncharacterized protein</fullName>
    </submittedName>
</protein>
<proteinExistence type="predicted"/>
<sequence>KQVNSCRRGSEADYNIRAPRNLYIDQRCAHSYYDRNFINSAKGLFSSLAFGDSREPKV</sequence>
<feature type="non-terminal residue" evidence="1">
    <location>
        <position position="58"/>
    </location>
</feature>
<dbReference type="EMBL" id="MSFL01000049">
    <property type="protein sequence ID" value="PWY65689.1"/>
    <property type="molecule type" value="Genomic_DNA"/>
</dbReference>
<dbReference type="Proteomes" id="UP000247233">
    <property type="component" value="Unassembled WGS sequence"/>
</dbReference>
<dbReference type="VEuPathDB" id="FungiDB:BO70DRAFT_273915"/>
<feature type="non-terminal residue" evidence="1">
    <location>
        <position position="1"/>
    </location>
</feature>
<keyword evidence="2" id="KW-1185">Reference proteome</keyword>
<reference evidence="1 2" key="1">
    <citation type="submission" date="2016-12" db="EMBL/GenBank/DDBJ databases">
        <title>The genomes of Aspergillus section Nigri reveals drivers in fungal speciation.</title>
        <authorList>
            <consortium name="DOE Joint Genome Institute"/>
            <person name="Vesth T.C."/>
            <person name="Nybo J."/>
            <person name="Theobald S."/>
            <person name="Brandl J."/>
            <person name="Frisvad J.C."/>
            <person name="Nielsen K.F."/>
            <person name="Lyhne E.K."/>
            <person name="Kogle M.E."/>
            <person name="Kuo A."/>
            <person name="Riley R."/>
            <person name="Clum A."/>
            <person name="Nolan M."/>
            <person name="Lipzen A."/>
            <person name="Salamov A."/>
            <person name="Henrissat B."/>
            <person name="Wiebenga A."/>
            <person name="De Vries R.P."/>
            <person name="Grigoriev I.V."/>
            <person name="Mortensen U.H."/>
            <person name="Andersen M.R."/>
            <person name="Baker S.E."/>
        </authorList>
    </citation>
    <scope>NUCLEOTIDE SEQUENCE [LARGE SCALE GENOMIC DNA]</scope>
    <source>
        <strain evidence="1 2">CBS 117.55</strain>
    </source>
</reference>
<dbReference type="GeneID" id="37061214"/>
<dbReference type="AlphaFoldDB" id="A0A317UW98"/>
<accession>A0A317UW98</accession>
<comment type="caution">
    <text evidence="1">The sequence shown here is derived from an EMBL/GenBank/DDBJ whole genome shotgun (WGS) entry which is preliminary data.</text>
</comment>
<name>A0A317UW98_9EURO</name>
<evidence type="ECO:0000313" key="1">
    <source>
        <dbReference type="EMBL" id="PWY65689.1"/>
    </source>
</evidence>
<evidence type="ECO:0000313" key="2">
    <source>
        <dbReference type="Proteomes" id="UP000247233"/>
    </source>
</evidence>
<dbReference type="RefSeq" id="XP_025394578.1">
    <property type="nucleotide sequence ID" value="XM_025538977.1"/>
</dbReference>
<gene>
    <name evidence="1" type="ORF">BO70DRAFT_273915</name>
</gene>
<organism evidence="1 2">
    <name type="scientific">Aspergillus heteromorphus CBS 117.55</name>
    <dbReference type="NCBI Taxonomy" id="1448321"/>
    <lineage>
        <taxon>Eukaryota</taxon>
        <taxon>Fungi</taxon>
        <taxon>Dikarya</taxon>
        <taxon>Ascomycota</taxon>
        <taxon>Pezizomycotina</taxon>
        <taxon>Eurotiomycetes</taxon>
        <taxon>Eurotiomycetidae</taxon>
        <taxon>Eurotiales</taxon>
        <taxon>Aspergillaceae</taxon>
        <taxon>Aspergillus</taxon>
        <taxon>Aspergillus subgen. Circumdati</taxon>
    </lineage>
</organism>